<feature type="chain" id="PRO_5043630365" description="S-protein homolog" evidence="6">
    <location>
        <begin position="26"/>
        <end position="128"/>
    </location>
</feature>
<keyword evidence="8" id="KW-1185">Reference proteome</keyword>
<proteinExistence type="inferred from homology"/>
<gene>
    <name evidence="7" type="ORF">RHGRI_025954</name>
</gene>
<dbReference type="GO" id="GO:0060320">
    <property type="term" value="P:rejection of self pollen"/>
    <property type="evidence" value="ECO:0007669"/>
    <property type="project" value="UniProtKB-KW"/>
</dbReference>
<keyword evidence="5 6" id="KW-0732">Signal</keyword>
<comment type="subcellular location">
    <subcellularLocation>
        <location evidence="1">Secreted</location>
    </subcellularLocation>
</comment>
<evidence type="ECO:0008006" key="9">
    <source>
        <dbReference type="Google" id="ProtNLM"/>
    </source>
</evidence>
<reference evidence="7" key="1">
    <citation type="submission" date="2020-08" db="EMBL/GenBank/DDBJ databases">
        <title>Plant Genome Project.</title>
        <authorList>
            <person name="Zhang R.-G."/>
        </authorList>
    </citation>
    <scope>NUCLEOTIDE SEQUENCE</scope>
    <source>
        <strain evidence="7">WSP0</strain>
        <tissue evidence="7">Leaf</tissue>
    </source>
</reference>
<dbReference type="EMBL" id="JACTNZ010000009">
    <property type="protein sequence ID" value="KAG5531168.1"/>
    <property type="molecule type" value="Genomic_DNA"/>
</dbReference>
<keyword evidence="3" id="KW-0713">Self-incompatibility</keyword>
<dbReference type="GO" id="GO:0005576">
    <property type="term" value="C:extracellular region"/>
    <property type="evidence" value="ECO:0007669"/>
    <property type="project" value="UniProtKB-SubCell"/>
</dbReference>
<evidence type="ECO:0000256" key="6">
    <source>
        <dbReference type="SAM" id="SignalP"/>
    </source>
</evidence>
<evidence type="ECO:0000256" key="1">
    <source>
        <dbReference type="ARBA" id="ARBA00004613"/>
    </source>
</evidence>
<protein>
    <recommendedName>
        <fullName evidence="9">S-protein homolog</fullName>
    </recommendedName>
</protein>
<name>A0AAV6ISD0_9ERIC</name>
<feature type="signal peptide" evidence="6">
    <location>
        <begin position="1"/>
        <end position="25"/>
    </location>
</feature>
<evidence type="ECO:0000256" key="2">
    <source>
        <dbReference type="ARBA" id="ARBA00005581"/>
    </source>
</evidence>
<dbReference type="PANTHER" id="PTHR35630">
    <property type="entry name" value="LEGUMINOSIN GROUP486 SECRETED PEPTIDE"/>
    <property type="match status" value="1"/>
</dbReference>
<keyword evidence="4" id="KW-0964">Secreted</keyword>
<comment type="similarity">
    <text evidence="2">Belongs to the plant self-incompatibility (S1) protein family.</text>
</comment>
<dbReference type="PANTHER" id="PTHR35630:SF1">
    <property type="entry name" value="LEGUMINOSIN GROUP486 SECRETED PEPTIDE"/>
    <property type="match status" value="1"/>
</dbReference>
<accession>A0AAV6ISD0</accession>
<organism evidence="7 8">
    <name type="scientific">Rhododendron griersonianum</name>
    <dbReference type="NCBI Taxonomy" id="479676"/>
    <lineage>
        <taxon>Eukaryota</taxon>
        <taxon>Viridiplantae</taxon>
        <taxon>Streptophyta</taxon>
        <taxon>Embryophyta</taxon>
        <taxon>Tracheophyta</taxon>
        <taxon>Spermatophyta</taxon>
        <taxon>Magnoliopsida</taxon>
        <taxon>eudicotyledons</taxon>
        <taxon>Gunneridae</taxon>
        <taxon>Pentapetalae</taxon>
        <taxon>asterids</taxon>
        <taxon>Ericales</taxon>
        <taxon>Ericaceae</taxon>
        <taxon>Ericoideae</taxon>
        <taxon>Rhodoreae</taxon>
        <taxon>Rhododendron</taxon>
    </lineage>
</organism>
<evidence type="ECO:0000256" key="5">
    <source>
        <dbReference type="ARBA" id="ARBA00022729"/>
    </source>
</evidence>
<evidence type="ECO:0000313" key="8">
    <source>
        <dbReference type="Proteomes" id="UP000823749"/>
    </source>
</evidence>
<evidence type="ECO:0000313" key="7">
    <source>
        <dbReference type="EMBL" id="KAG5531168.1"/>
    </source>
</evidence>
<evidence type="ECO:0000256" key="3">
    <source>
        <dbReference type="ARBA" id="ARBA00022471"/>
    </source>
</evidence>
<comment type="caution">
    <text evidence="7">The sequence shown here is derived from an EMBL/GenBank/DDBJ whole genome shotgun (WGS) entry which is preliminary data.</text>
</comment>
<evidence type="ECO:0000256" key="4">
    <source>
        <dbReference type="ARBA" id="ARBA00022525"/>
    </source>
</evidence>
<dbReference type="Proteomes" id="UP000823749">
    <property type="component" value="Chromosome 9"/>
</dbReference>
<sequence length="128" mass="14603">MGSAFGFPLLLTLVLCSLSIEIARGAPVITIINGLPKGSPPLSMKCRTNVTVTGHHVNAGEVHILTAETNDLYRCFAMWGLKFAEFESFDSKRDTRHHKIIWKVKKDGFFMRYGKCTRWRKEVDWETE</sequence>
<dbReference type="AlphaFoldDB" id="A0AAV6ISD0"/>
<dbReference type="InterPro" id="IPR010264">
    <property type="entry name" value="Self-incomp_S1"/>
</dbReference>
<dbReference type="Pfam" id="PF05938">
    <property type="entry name" value="Self-incomp_S1"/>
    <property type="match status" value="1"/>
</dbReference>